<feature type="domain" description="FAD-binding" evidence="6">
    <location>
        <begin position="16"/>
        <end position="341"/>
    </location>
</feature>
<evidence type="ECO:0000313" key="7">
    <source>
        <dbReference type="EMBL" id="TFB05851.1"/>
    </source>
</evidence>
<evidence type="ECO:0000256" key="1">
    <source>
        <dbReference type="ARBA" id="ARBA00007992"/>
    </source>
</evidence>
<dbReference type="RefSeq" id="XP_073562052.1">
    <property type="nucleotide sequence ID" value="XM_073699138.1"/>
</dbReference>
<dbReference type="PANTHER" id="PTHR13789">
    <property type="entry name" value="MONOOXYGENASE"/>
    <property type="match status" value="1"/>
</dbReference>
<comment type="caution">
    <text evidence="7">The sequence shown here is derived from an EMBL/GenBank/DDBJ whole genome shotgun (WGS) entry which is preliminary data.</text>
</comment>
<dbReference type="SUPFAM" id="SSF54373">
    <property type="entry name" value="FAD-linked reductases, C-terminal domain"/>
    <property type="match status" value="1"/>
</dbReference>
<sequence>MMPELRTDFIGKPLSMRVIIVGAGIAGLSLAIALGQSGHQVTILDAAAQLAELGAGVQMTPQAIRYLFKWGLKDDLLSESIVPEKLHVRDGHTGGLLGTVRIKDMEAQYGAPYIVVHRAVLHAILHRHAIQAGAKLLLDSDVIEYEFANGAVLLRNGERLMADLIVAADGINSLARSKLLGSKDPGSQPTGWAAFRTTAEVSKLRADPVVASLIDLRSRSSNWWIAPQLSCMTYLIKDATLLNIVLSHRDDVNTKDFTPSEYNETVRNLFKDFEPRVRRILDLSRPQIANYPVYAVPPLPSWAHESGRFVLIGDAAHAMAFYMSMGVSIAVEDAAALVVVLDLACPPDTNPTTSAHERSQEVDSKLKHALHVFETVRKPRVEAVQEASLHGGDSSHTADEVERSVLYEALDHCHEMEVWPLERDASRGEFVRKTRRTGQRLGPGGIIDKGTRDWCYDYDAVGAIEKSTHYTSFNPSQLYRTDSAWTSIGEMGSQPDYSLPPQEVSFSGFLFDMDGTIIDSTPAVVKHWQTVGEEIGVAPEVILETSHGRRSIDILKILAPEKANWEYVTRMEGELPKRYADDVVEIPGARSLLSSIISHSFPWAIVTSGTQPLVKGWLERLSLGTPEHLVSAESVENGKPDPTCYRLGLEKLGLQDKAGEVLVLEDSPAGIKAGKAAGCKVLGLVTSHTVEQVVAAEPDWVVKDLESVRVVRQADGKMALELYNALRF</sequence>
<evidence type="ECO:0000259" key="6">
    <source>
        <dbReference type="Pfam" id="PF01494"/>
    </source>
</evidence>
<dbReference type="GeneID" id="300573588"/>
<dbReference type="InterPro" id="IPR036188">
    <property type="entry name" value="FAD/NAD-bd_sf"/>
</dbReference>
<dbReference type="InterPro" id="IPR002938">
    <property type="entry name" value="FAD-bd"/>
</dbReference>
<dbReference type="SFLD" id="SFLDG01135">
    <property type="entry name" value="C1.5.6:_HAD__Beta-PGM__Phospha"/>
    <property type="match status" value="1"/>
</dbReference>
<dbReference type="InterPro" id="IPR006439">
    <property type="entry name" value="HAD-SF_hydro_IA"/>
</dbReference>
<dbReference type="InterPro" id="IPR041492">
    <property type="entry name" value="HAD_2"/>
</dbReference>
<evidence type="ECO:0000256" key="4">
    <source>
        <dbReference type="ARBA" id="ARBA00023002"/>
    </source>
</evidence>
<comment type="similarity">
    <text evidence="1">Belongs to the paxM FAD-dependent monooxygenase family.</text>
</comment>
<evidence type="ECO:0000256" key="3">
    <source>
        <dbReference type="ARBA" id="ARBA00022827"/>
    </source>
</evidence>
<dbReference type="SFLD" id="SFLDS00003">
    <property type="entry name" value="Haloacid_Dehalogenase"/>
    <property type="match status" value="1"/>
</dbReference>
<dbReference type="PANTHER" id="PTHR13789:SF147">
    <property type="entry name" value="PUTATIVE (AFU_ORTHOLOGUE AFUA_2G01950)-RELATED"/>
    <property type="match status" value="1"/>
</dbReference>
<protein>
    <submittedName>
        <fullName evidence="7">Glycerol-1-phosphate phosphohydrolase 1</fullName>
    </submittedName>
</protein>
<dbReference type="SFLD" id="SFLDG01129">
    <property type="entry name" value="C1.5:_HAD__Beta-PGM__Phosphata"/>
    <property type="match status" value="1"/>
</dbReference>
<keyword evidence="5" id="KW-0503">Monooxygenase</keyword>
<dbReference type="SUPFAM" id="SSF51905">
    <property type="entry name" value="FAD/NAD(P)-binding domain"/>
    <property type="match status" value="1"/>
</dbReference>
<accession>A0ABY2HCH6</accession>
<dbReference type="Proteomes" id="UP001642720">
    <property type="component" value="Unassembled WGS sequence"/>
</dbReference>
<dbReference type="InterPro" id="IPR023214">
    <property type="entry name" value="HAD_sf"/>
</dbReference>
<evidence type="ECO:0000256" key="5">
    <source>
        <dbReference type="ARBA" id="ARBA00023033"/>
    </source>
</evidence>
<dbReference type="Gene3D" id="3.50.50.60">
    <property type="entry name" value="FAD/NAD(P)-binding domain"/>
    <property type="match status" value="1"/>
</dbReference>
<dbReference type="InterPro" id="IPR050493">
    <property type="entry name" value="FAD-dep_Monooxygenase_BioMet"/>
</dbReference>
<evidence type="ECO:0000313" key="8">
    <source>
        <dbReference type="Proteomes" id="UP001642720"/>
    </source>
</evidence>
<proteinExistence type="inferred from homology"/>
<organism evidence="7 8">
    <name type="scientific">Trichoderma ghanense</name>
    <dbReference type="NCBI Taxonomy" id="65468"/>
    <lineage>
        <taxon>Eukaryota</taxon>
        <taxon>Fungi</taxon>
        <taxon>Dikarya</taxon>
        <taxon>Ascomycota</taxon>
        <taxon>Pezizomycotina</taxon>
        <taxon>Sordariomycetes</taxon>
        <taxon>Hypocreomycetidae</taxon>
        <taxon>Hypocreales</taxon>
        <taxon>Hypocreaceae</taxon>
        <taxon>Trichoderma</taxon>
    </lineage>
</organism>
<keyword evidence="3" id="KW-0274">FAD</keyword>
<name>A0ABY2HCH6_9HYPO</name>
<dbReference type="NCBIfam" id="TIGR01509">
    <property type="entry name" value="HAD-SF-IA-v3"/>
    <property type="match status" value="1"/>
</dbReference>
<evidence type="ECO:0000256" key="2">
    <source>
        <dbReference type="ARBA" id="ARBA00022630"/>
    </source>
</evidence>
<dbReference type="CDD" id="cd07527">
    <property type="entry name" value="HAD_ScGPP-like"/>
    <property type="match status" value="1"/>
</dbReference>
<keyword evidence="4" id="KW-0560">Oxidoreductase</keyword>
<reference evidence="7 8" key="1">
    <citation type="submission" date="2018-01" db="EMBL/GenBank/DDBJ databases">
        <title>Genome characterization of the sugarcane-associated fungus Trichoderma ghanense CCMA-1212 and their application in lignocelulose bioconversion.</title>
        <authorList>
            <person name="Steindorff A.S."/>
            <person name="Mendes T.D."/>
            <person name="Vilela E.S.D."/>
            <person name="Rodrigues D.S."/>
            <person name="Formighieri E.F."/>
            <person name="Melo I.S."/>
            <person name="Favaro L.C.L."/>
        </authorList>
    </citation>
    <scope>NUCLEOTIDE SEQUENCE [LARGE SCALE GENOMIC DNA]</scope>
    <source>
        <strain evidence="7 8">CCMA-1212</strain>
    </source>
</reference>
<dbReference type="Pfam" id="PF01494">
    <property type="entry name" value="FAD_binding_3"/>
    <property type="match status" value="1"/>
</dbReference>
<keyword evidence="8" id="KW-1185">Reference proteome</keyword>
<dbReference type="SUPFAM" id="SSF56784">
    <property type="entry name" value="HAD-like"/>
    <property type="match status" value="1"/>
</dbReference>
<dbReference type="EMBL" id="PPTA01000002">
    <property type="protein sequence ID" value="TFB05851.1"/>
    <property type="molecule type" value="Genomic_DNA"/>
</dbReference>
<dbReference type="PRINTS" id="PR00420">
    <property type="entry name" value="RNGMNOXGNASE"/>
</dbReference>
<dbReference type="InterPro" id="IPR036412">
    <property type="entry name" value="HAD-like_sf"/>
</dbReference>
<dbReference type="Pfam" id="PF13419">
    <property type="entry name" value="HAD_2"/>
    <property type="match status" value="1"/>
</dbReference>
<dbReference type="Gene3D" id="3.40.50.1000">
    <property type="entry name" value="HAD superfamily/HAD-like"/>
    <property type="match status" value="1"/>
</dbReference>
<dbReference type="InterPro" id="IPR023198">
    <property type="entry name" value="PGP-like_dom2"/>
</dbReference>
<keyword evidence="2" id="KW-0285">Flavoprotein</keyword>
<dbReference type="Gene3D" id="1.10.150.240">
    <property type="entry name" value="Putative phosphatase, domain 2"/>
    <property type="match status" value="1"/>
</dbReference>
<gene>
    <name evidence="7" type="ORF">CCMA1212_001721</name>
</gene>